<name>A0ACB8AF06_9AGAM</name>
<keyword evidence="1" id="KW-0675">Receptor</keyword>
<evidence type="ECO:0000313" key="2">
    <source>
        <dbReference type="Proteomes" id="UP000790377"/>
    </source>
</evidence>
<protein>
    <submittedName>
        <fullName evidence="1">Pheromone A receptor-domain-containing protein</fullName>
    </submittedName>
</protein>
<organism evidence="1 2">
    <name type="scientific">Hygrophoropsis aurantiaca</name>
    <dbReference type="NCBI Taxonomy" id="72124"/>
    <lineage>
        <taxon>Eukaryota</taxon>
        <taxon>Fungi</taxon>
        <taxon>Dikarya</taxon>
        <taxon>Basidiomycota</taxon>
        <taxon>Agaricomycotina</taxon>
        <taxon>Agaricomycetes</taxon>
        <taxon>Agaricomycetidae</taxon>
        <taxon>Boletales</taxon>
        <taxon>Coniophorineae</taxon>
        <taxon>Hygrophoropsidaceae</taxon>
        <taxon>Hygrophoropsis</taxon>
    </lineage>
</organism>
<sequence length="486" mass="54486">MHAEIPVLSFICAALVLFPLPWYFRARNIAGLSIGIWLFAVNFILAVDASIWANTTDPIVPVWCDITSSIIIGSHIALPAACLSICIHLERIASFSQSSTSVAKRRRMLFESIMCFALPVVYMALHLIVQPRRFDIFEGFGCRPTTYPSIPTIFLMWIPPLVLSIAAIVYAGIAWRHFLYEKVQFSAEASIVRSPSSLTYGSYVRLIGMAVLEALWSIIVVAVAMRFCLSSGLAPWTSFAEVHKDFAVLFMYGEDAMTPSISFLLSFSWVAVVVQSVTFFLFFISREEVKQWTVECATWIRRRVINHGGNLQEKHMHSSDQAPRPVIPETVLDFGITSSTSSESQCYDPFAKSPLASPVPSRSSSFDFSREKQLEADHIFINSPLESPTAHSVIASSHNSLESNFDPQRLILSSAYWPEPPSTLPVRAPRRSSSMGYLQAMRDNQRSPFEDSAVQLSNPPRTQRFVRTHSRKAIYMTVVKEIHSEA</sequence>
<gene>
    <name evidence="1" type="ORF">BJ138DRAFT_1149643</name>
</gene>
<accession>A0ACB8AF06</accession>
<dbReference type="EMBL" id="MU267665">
    <property type="protein sequence ID" value="KAH7911859.1"/>
    <property type="molecule type" value="Genomic_DNA"/>
</dbReference>
<comment type="caution">
    <text evidence="1">The sequence shown here is derived from an EMBL/GenBank/DDBJ whole genome shotgun (WGS) entry which is preliminary data.</text>
</comment>
<evidence type="ECO:0000313" key="1">
    <source>
        <dbReference type="EMBL" id="KAH7911859.1"/>
    </source>
</evidence>
<reference evidence="1" key="1">
    <citation type="journal article" date="2021" name="New Phytol.">
        <title>Evolutionary innovations through gain and loss of genes in the ectomycorrhizal Boletales.</title>
        <authorList>
            <person name="Wu G."/>
            <person name="Miyauchi S."/>
            <person name="Morin E."/>
            <person name="Kuo A."/>
            <person name="Drula E."/>
            <person name="Varga T."/>
            <person name="Kohler A."/>
            <person name="Feng B."/>
            <person name="Cao Y."/>
            <person name="Lipzen A."/>
            <person name="Daum C."/>
            <person name="Hundley H."/>
            <person name="Pangilinan J."/>
            <person name="Johnson J."/>
            <person name="Barry K."/>
            <person name="LaButti K."/>
            <person name="Ng V."/>
            <person name="Ahrendt S."/>
            <person name="Min B."/>
            <person name="Choi I.G."/>
            <person name="Park H."/>
            <person name="Plett J.M."/>
            <person name="Magnuson J."/>
            <person name="Spatafora J.W."/>
            <person name="Nagy L.G."/>
            <person name="Henrissat B."/>
            <person name="Grigoriev I.V."/>
            <person name="Yang Z.L."/>
            <person name="Xu J."/>
            <person name="Martin F.M."/>
        </authorList>
    </citation>
    <scope>NUCLEOTIDE SEQUENCE</scope>
    <source>
        <strain evidence="1">ATCC 28755</strain>
    </source>
</reference>
<proteinExistence type="predicted"/>
<keyword evidence="2" id="KW-1185">Reference proteome</keyword>
<dbReference type="Proteomes" id="UP000790377">
    <property type="component" value="Unassembled WGS sequence"/>
</dbReference>